<reference evidence="3 4" key="1">
    <citation type="submission" date="2018-09" db="EMBL/GenBank/DDBJ databases">
        <title>Discovery and Ecogenomic Context for Candidatus Cryosericales, a Global Caldiserica Order Active in Thawing Permafrost.</title>
        <authorList>
            <person name="Martinez M.A."/>
            <person name="Woodcroft B.J."/>
            <person name="Ignacio Espinoza J.C."/>
            <person name="Zayed A."/>
            <person name="Singleton C.M."/>
            <person name="Boyd J."/>
            <person name="Li Y.-F."/>
            <person name="Purvine S."/>
            <person name="Maughan H."/>
            <person name="Hodgkins S.B."/>
            <person name="Anderson D."/>
            <person name="Sederholm M."/>
            <person name="Temperton B."/>
            <person name="Saleska S.R."/>
            <person name="Tyson G.W."/>
            <person name="Rich V.I."/>
        </authorList>
    </citation>
    <scope>NUCLEOTIDE SEQUENCE [LARGE SCALE GENOMIC DNA]</scope>
    <source>
        <strain evidence="3 4">SMC7</strain>
    </source>
</reference>
<dbReference type="InterPro" id="IPR003797">
    <property type="entry name" value="DegV"/>
</dbReference>
<accession>A0A398CZJ5</accession>
<dbReference type="PANTHER" id="PTHR33434:SF2">
    <property type="entry name" value="FATTY ACID-BINDING PROTEIN TM_1468"/>
    <property type="match status" value="1"/>
</dbReference>
<gene>
    <name evidence="3" type="ORF">SMC7_04865</name>
</gene>
<dbReference type="GO" id="GO:0008289">
    <property type="term" value="F:lipid binding"/>
    <property type="evidence" value="ECO:0007669"/>
    <property type="project" value="UniProtKB-KW"/>
</dbReference>
<dbReference type="Gene3D" id="3.30.1180.10">
    <property type="match status" value="1"/>
</dbReference>
<dbReference type="InterPro" id="IPR050270">
    <property type="entry name" value="DegV_domain_contain"/>
</dbReference>
<evidence type="ECO:0000313" key="3">
    <source>
        <dbReference type="EMBL" id="RIE05958.1"/>
    </source>
</evidence>
<feature type="region of interest" description="Disordered" evidence="2">
    <location>
        <begin position="48"/>
        <end position="107"/>
    </location>
</feature>
<keyword evidence="4" id="KW-1185">Reference proteome</keyword>
<dbReference type="Pfam" id="PF02645">
    <property type="entry name" value="DegV"/>
    <property type="match status" value="1"/>
</dbReference>
<proteinExistence type="predicted"/>
<name>A0A398CZJ5_9BACT</name>
<feature type="compositionally biased region" description="Polar residues" evidence="2">
    <location>
        <begin position="48"/>
        <end position="67"/>
    </location>
</feature>
<dbReference type="PANTHER" id="PTHR33434">
    <property type="entry name" value="DEGV DOMAIN-CONTAINING PROTEIN DR_1986-RELATED"/>
    <property type="match status" value="1"/>
</dbReference>
<dbReference type="AlphaFoldDB" id="A0A398CZJ5"/>
<comment type="caution">
    <text evidence="3">The sequence shown here is derived from an EMBL/GenBank/DDBJ whole genome shotgun (WGS) entry which is preliminary data.</text>
</comment>
<dbReference type="SUPFAM" id="SSF82549">
    <property type="entry name" value="DAK1/DegV-like"/>
    <property type="match status" value="1"/>
</dbReference>
<evidence type="ECO:0000256" key="2">
    <source>
        <dbReference type="SAM" id="MobiDB-lite"/>
    </source>
</evidence>
<protein>
    <submittedName>
        <fullName evidence="3">DegV family protein</fullName>
    </submittedName>
</protein>
<sequence length="386" mass="41403">MCSSGRAPCGPPWTACGHSSTRRLYGASSILGSTMWATGSRSRQCRLSSRGAQAFRPSSASWGQASGVTWGPRPWQSSSSKKQSEQDGQRGRSGECRQHGSEKEPSVSIHIVTDSTSYLPGGYADQHGIDVVPLRVTIDGVLYREFVDIASDQFYVRQKSGAKAVTSQPGPEDFVGLYKRLLQNPEDEVLSIHISSLMSGTLNSAHAAAAMIESQQVVLYDSRMSGLGLGFMVMEAAHLAETGAAVSDIVAALDAMQARIHIYFLVGTLEYLVAGARIGKAAGVAGSILQIKPILTIKDGMIDVYDRPRTMRVAREHLWVLIDDAVGHGVEYVGFHYAGNRAEVEALQQEFERRTGIPSILSQLGPVVGGNTGPETLGVVIVEKAV</sequence>
<dbReference type="EMBL" id="QXIS01000030">
    <property type="protein sequence ID" value="RIE05958.1"/>
    <property type="molecule type" value="Genomic_DNA"/>
</dbReference>
<dbReference type="PROSITE" id="PS51482">
    <property type="entry name" value="DEGV"/>
    <property type="match status" value="1"/>
</dbReference>
<dbReference type="NCBIfam" id="TIGR00762">
    <property type="entry name" value="DegV"/>
    <property type="match status" value="1"/>
</dbReference>
<evidence type="ECO:0000313" key="4">
    <source>
        <dbReference type="Proteomes" id="UP000266328"/>
    </source>
</evidence>
<dbReference type="Proteomes" id="UP000266328">
    <property type="component" value="Unassembled WGS sequence"/>
</dbReference>
<keyword evidence="1" id="KW-0446">Lipid-binding</keyword>
<dbReference type="Gene3D" id="3.40.50.10170">
    <property type="match status" value="1"/>
</dbReference>
<organism evidence="3 4">
    <name type="scientific">Candidatus Cryosericum terrychapinii</name>
    <dbReference type="NCBI Taxonomy" id="2290919"/>
    <lineage>
        <taxon>Bacteria</taxon>
        <taxon>Pseudomonadati</taxon>
        <taxon>Caldisericota/Cryosericota group</taxon>
        <taxon>Candidatus Cryosericota</taxon>
        <taxon>Candidatus Cryosericia</taxon>
        <taxon>Candidatus Cryosericales</taxon>
        <taxon>Candidatus Cryosericaceae</taxon>
        <taxon>Candidatus Cryosericum</taxon>
    </lineage>
</organism>
<evidence type="ECO:0000256" key="1">
    <source>
        <dbReference type="ARBA" id="ARBA00023121"/>
    </source>
</evidence>
<dbReference type="InterPro" id="IPR043168">
    <property type="entry name" value="DegV_C"/>
</dbReference>
<feature type="compositionally biased region" description="Basic and acidic residues" evidence="2">
    <location>
        <begin position="82"/>
        <end position="105"/>
    </location>
</feature>